<dbReference type="PRINTS" id="PR00786">
    <property type="entry name" value="NEPRILYSIN"/>
</dbReference>
<dbReference type="InterPro" id="IPR000718">
    <property type="entry name" value="Peptidase_M13"/>
</dbReference>
<dbReference type="Proteomes" id="UP000230066">
    <property type="component" value="Unassembled WGS sequence"/>
</dbReference>
<evidence type="ECO:0000256" key="1">
    <source>
        <dbReference type="ARBA" id="ARBA00007357"/>
    </source>
</evidence>
<gene>
    <name evidence="3" type="ORF">D915_010729</name>
</gene>
<proteinExistence type="inferred from homology"/>
<dbReference type="PANTHER" id="PTHR11733">
    <property type="entry name" value="ZINC METALLOPROTEASE FAMILY M13 NEPRILYSIN-RELATED"/>
    <property type="match status" value="1"/>
</dbReference>
<keyword evidence="4" id="KW-1185">Reference proteome</keyword>
<evidence type="ECO:0000313" key="4">
    <source>
        <dbReference type="Proteomes" id="UP000230066"/>
    </source>
</evidence>
<dbReference type="Pfam" id="PF01431">
    <property type="entry name" value="Peptidase_M13"/>
    <property type="match status" value="1"/>
</dbReference>
<dbReference type="EMBL" id="JXXN02010112">
    <property type="protein sequence ID" value="THD18558.1"/>
    <property type="molecule type" value="Genomic_DNA"/>
</dbReference>
<dbReference type="GO" id="GO:0016485">
    <property type="term" value="P:protein processing"/>
    <property type="evidence" value="ECO:0007669"/>
    <property type="project" value="TreeGrafter"/>
</dbReference>
<dbReference type="AlphaFoldDB" id="A0A4E0R8V2"/>
<evidence type="ECO:0000259" key="2">
    <source>
        <dbReference type="Pfam" id="PF01431"/>
    </source>
</evidence>
<protein>
    <submittedName>
        <fullName evidence="3">Endothelin-converting protein</fullName>
    </submittedName>
</protein>
<dbReference type="PROSITE" id="PS51885">
    <property type="entry name" value="NEPRILYSIN"/>
    <property type="match status" value="1"/>
</dbReference>
<dbReference type="Gene3D" id="3.40.390.10">
    <property type="entry name" value="Collagenase (Catalytic Domain)"/>
    <property type="match status" value="1"/>
</dbReference>
<sequence length="157" mass="17969">MSPIEVNAVYLESRNEINIPAGILQNPFYCDLCPTVYNYGSLGEVIGHELTHALDYEGSKRDSQGNVRNWWTNKTREVFKNRTQCMVEQYSKYSVLNEKVDGKLTLNENIADNTGVEVAFKVSFSFCHFGVVSMSYFLCWSTMTYSITANIDYKKRA</sequence>
<dbReference type="SUPFAM" id="SSF55486">
    <property type="entry name" value="Metalloproteases ('zincins'), catalytic domain"/>
    <property type="match status" value="1"/>
</dbReference>
<accession>A0A4E0R8V2</accession>
<comment type="similarity">
    <text evidence="1">Belongs to the peptidase M13 family.</text>
</comment>
<evidence type="ECO:0000313" key="3">
    <source>
        <dbReference type="EMBL" id="THD18558.1"/>
    </source>
</evidence>
<dbReference type="InterPro" id="IPR024079">
    <property type="entry name" value="MetalloPept_cat_dom_sf"/>
</dbReference>
<name>A0A4E0R8V2_FASHE</name>
<organism evidence="3 4">
    <name type="scientific">Fasciola hepatica</name>
    <name type="common">Liver fluke</name>
    <dbReference type="NCBI Taxonomy" id="6192"/>
    <lineage>
        <taxon>Eukaryota</taxon>
        <taxon>Metazoa</taxon>
        <taxon>Spiralia</taxon>
        <taxon>Lophotrochozoa</taxon>
        <taxon>Platyhelminthes</taxon>
        <taxon>Trematoda</taxon>
        <taxon>Digenea</taxon>
        <taxon>Plagiorchiida</taxon>
        <taxon>Echinostomata</taxon>
        <taxon>Echinostomatoidea</taxon>
        <taxon>Fasciolidae</taxon>
        <taxon>Fasciola</taxon>
    </lineage>
</organism>
<dbReference type="PANTHER" id="PTHR11733:SF167">
    <property type="entry name" value="FI17812P1-RELATED"/>
    <property type="match status" value="1"/>
</dbReference>
<dbReference type="GO" id="GO:0004222">
    <property type="term" value="F:metalloendopeptidase activity"/>
    <property type="evidence" value="ECO:0007669"/>
    <property type="project" value="InterPro"/>
</dbReference>
<comment type="caution">
    <text evidence="3">The sequence shown here is derived from an EMBL/GenBank/DDBJ whole genome shotgun (WGS) entry which is preliminary data.</text>
</comment>
<dbReference type="GO" id="GO:0005886">
    <property type="term" value="C:plasma membrane"/>
    <property type="evidence" value="ECO:0007669"/>
    <property type="project" value="TreeGrafter"/>
</dbReference>
<feature type="domain" description="Peptidase M13 C-terminal" evidence="2">
    <location>
        <begin position="7"/>
        <end position="122"/>
    </location>
</feature>
<reference evidence="3" key="1">
    <citation type="submission" date="2019-03" db="EMBL/GenBank/DDBJ databases">
        <title>Improved annotation for the trematode Fasciola hepatica.</title>
        <authorList>
            <person name="Choi Y.-J."/>
            <person name="Martin J."/>
            <person name="Mitreva M."/>
        </authorList>
    </citation>
    <scope>NUCLEOTIDE SEQUENCE [LARGE SCALE GENOMIC DNA]</scope>
</reference>
<dbReference type="InterPro" id="IPR018497">
    <property type="entry name" value="Peptidase_M13_C"/>
</dbReference>